<comment type="caution">
    <text evidence="5">The sequence shown here is derived from an EMBL/GenBank/DDBJ whole genome shotgun (WGS) entry which is preliminary data.</text>
</comment>
<dbReference type="Pfam" id="PF25917">
    <property type="entry name" value="BSH_RND"/>
    <property type="match status" value="1"/>
</dbReference>
<evidence type="ECO:0000259" key="4">
    <source>
        <dbReference type="Pfam" id="PF25944"/>
    </source>
</evidence>
<organism evidence="5">
    <name type="scientific">Acidithiobacillus sulfuriphilus</name>
    <dbReference type="NCBI Taxonomy" id="1867749"/>
    <lineage>
        <taxon>Bacteria</taxon>
        <taxon>Pseudomonadati</taxon>
        <taxon>Pseudomonadota</taxon>
        <taxon>Acidithiobacillia</taxon>
        <taxon>Acidithiobacillales</taxon>
        <taxon>Acidithiobacillaceae</taxon>
        <taxon>Acidithiobacillus</taxon>
    </lineage>
</organism>
<reference evidence="5" key="1">
    <citation type="submission" date="2018-10" db="EMBL/GenBank/DDBJ databases">
        <title>Acidithiobacillus sulfuriphilus sp. nov.: an extremely acidophilic sulfur-oxidizing chemolithotroph isolated from a neutral pH environment.</title>
        <authorList>
            <person name="Falagan C."/>
            <person name="Moya-Beltran A."/>
            <person name="Quatrini R."/>
            <person name="Johnson D.B."/>
        </authorList>
    </citation>
    <scope>NUCLEOTIDE SEQUENCE [LARGE SCALE GENOMIC DNA]</scope>
    <source>
        <strain evidence="5">CJ-2</strain>
    </source>
</reference>
<dbReference type="Gene3D" id="2.40.420.20">
    <property type="match status" value="1"/>
</dbReference>
<dbReference type="InterPro" id="IPR058625">
    <property type="entry name" value="MdtA-like_BSH"/>
</dbReference>
<evidence type="ECO:0000259" key="2">
    <source>
        <dbReference type="Pfam" id="PF25876"/>
    </source>
</evidence>
<protein>
    <submittedName>
        <fullName evidence="5">Efflux RND transporter periplasmic adaptor subunit</fullName>
    </submittedName>
</protein>
<proteinExistence type="inferred from homology"/>
<dbReference type="GO" id="GO:0046677">
    <property type="term" value="P:response to antibiotic"/>
    <property type="evidence" value="ECO:0007669"/>
    <property type="project" value="TreeGrafter"/>
</dbReference>
<dbReference type="RefSeq" id="WP_123103110.1">
    <property type="nucleotide sequence ID" value="NZ_CP127527.1"/>
</dbReference>
<feature type="domain" description="Multidrug resistance protein MdtA-like barrel-sandwich hybrid" evidence="3">
    <location>
        <begin position="66"/>
        <end position="202"/>
    </location>
</feature>
<dbReference type="OrthoDB" id="9800613at2"/>
<name>A0A3M8R7F5_9PROT</name>
<dbReference type="SUPFAM" id="SSF111369">
    <property type="entry name" value="HlyD-like secretion proteins"/>
    <property type="match status" value="1"/>
</dbReference>
<sequence>MSSPLHFPVRRPLALALLGLAGLLLAGCQNKAKQAPPALAVQTVMVQTRPMTHYEGFLGTVTPLQTAQIIPQTSGMLSGVHFLPGSVVQKGQLLFTINPDQARAAQAQAQAKVAADLATASYNRKLVEQDRPLVAKDFITRQSYDQAVSQADAATAQVQADRAAVQQAALNLSYTRITAPISGRIGQAQVKAGNLVVANQTVLTTINQIQPIAINFSVPQNLLDAARAAQGAAAPLPVLDESSQHQIDRAQLIFVDNTVGAGTGTVALQASAANAQLALWPGQYVLVQMPVQHLTAAPILPVGAIQQGPKGAYVYVVAAGKAETRPVDVLWEESSSAVVQGLSTATPIIYPVPTRVYPGARIKVAPAAGKTRKHAQAAPEAQP</sequence>
<dbReference type="InterPro" id="IPR058626">
    <property type="entry name" value="MdtA-like_b-barrel"/>
</dbReference>
<evidence type="ECO:0000259" key="3">
    <source>
        <dbReference type="Pfam" id="PF25917"/>
    </source>
</evidence>
<dbReference type="Gene3D" id="2.40.50.100">
    <property type="match status" value="1"/>
</dbReference>
<accession>A0A3M8R7F5</accession>
<evidence type="ECO:0000256" key="1">
    <source>
        <dbReference type="ARBA" id="ARBA00009477"/>
    </source>
</evidence>
<dbReference type="EMBL" id="RIZI01000151">
    <property type="protein sequence ID" value="RNF64285.1"/>
    <property type="molecule type" value="Genomic_DNA"/>
</dbReference>
<dbReference type="InterPro" id="IPR058624">
    <property type="entry name" value="MdtA-like_HH"/>
</dbReference>
<evidence type="ECO:0000313" key="5">
    <source>
        <dbReference type="EMBL" id="RNF64285.1"/>
    </source>
</evidence>
<dbReference type="PANTHER" id="PTHR30158">
    <property type="entry name" value="ACRA/E-RELATED COMPONENT OF DRUG EFFLUX TRANSPORTER"/>
    <property type="match status" value="1"/>
</dbReference>
<dbReference type="GO" id="GO:0022857">
    <property type="term" value="F:transmembrane transporter activity"/>
    <property type="evidence" value="ECO:0007669"/>
    <property type="project" value="InterPro"/>
</dbReference>
<feature type="domain" description="Multidrug resistance protein MdtA-like alpha-helical hairpin" evidence="2">
    <location>
        <begin position="106"/>
        <end position="175"/>
    </location>
</feature>
<dbReference type="Pfam" id="PF25876">
    <property type="entry name" value="HH_MFP_RND"/>
    <property type="match status" value="1"/>
</dbReference>
<comment type="similarity">
    <text evidence="1">Belongs to the membrane fusion protein (MFP) (TC 8.A.1) family.</text>
</comment>
<dbReference type="Gene3D" id="1.10.287.470">
    <property type="entry name" value="Helix hairpin bin"/>
    <property type="match status" value="1"/>
</dbReference>
<dbReference type="GO" id="GO:0030313">
    <property type="term" value="C:cell envelope"/>
    <property type="evidence" value="ECO:0007669"/>
    <property type="project" value="UniProtKB-SubCell"/>
</dbReference>
<dbReference type="NCBIfam" id="TIGR01730">
    <property type="entry name" value="RND_mfp"/>
    <property type="match status" value="1"/>
</dbReference>
<gene>
    <name evidence="5" type="ORF">EC580_05870</name>
</gene>
<dbReference type="AlphaFoldDB" id="A0A3M8R7F5"/>
<dbReference type="Pfam" id="PF25944">
    <property type="entry name" value="Beta-barrel_RND"/>
    <property type="match status" value="1"/>
</dbReference>
<feature type="domain" description="Multidrug resistance protein MdtA-like beta-barrel" evidence="4">
    <location>
        <begin position="211"/>
        <end position="291"/>
    </location>
</feature>
<dbReference type="Gene3D" id="2.40.30.170">
    <property type="match status" value="1"/>
</dbReference>
<dbReference type="GO" id="GO:0005886">
    <property type="term" value="C:plasma membrane"/>
    <property type="evidence" value="ECO:0007669"/>
    <property type="project" value="TreeGrafter"/>
</dbReference>
<dbReference type="InterPro" id="IPR006143">
    <property type="entry name" value="RND_pump_MFP"/>
</dbReference>